<proteinExistence type="predicted"/>
<name>A0A6C0BN55_9ZZZZ</name>
<dbReference type="AlphaFoldDB" id="A0A6C0BN55"/>
<organism evidence="1">
    <name type="scientific">viral metagenome</name>
    <dbReference type="NCBI Taxonomy" id="1070528"/>
    <lineage>
        <taxon>unclassified sequences</taxon>
        <taxon>metagenomes</taxon>
        <taxon>organismal metagenomes</taxon>
    </lineage>
</organism>
<accession>A0A6C0BN55</accession>
<evidence type="ECO:0000313" key="1">
    <source>
        <dbReference type="EMBL" id="QHS93019.1"/>
    </source>
</evidence>
<reference evidence="1" key="1">
    <citation type="journal article" date="2020" name="Nature">
        <title>Giant virus diversity and host interactions through global metagenomics.</title>
        <authorList>
            <person name="Schulz F."/>
            <person name="Roux S."/>
            <person name="Paez-Espino D."/>
            <person name="Jungbluth S."/>
            <person name="Walsh D.A."/>
            <person name="Denef V.J."/>
            <person name="McMahon K.D."/>
            <person name="Konstantinidis K.T."/>
            <person name="Eloe-Fadrosh E.A."/>
            <person name="Kyrpides N.C."/>
            <person name="Woyke T."/>
        </authorList>
    </citation>
    <scope>NUCLEOTIDE SEQUENCE</scope>
    <source>
        <strain evidence="1">GVMAG-M-3300017651-5</strain>
    </source>
</reference>
<protein>
    <submittedName>
        <fullName evidence="1">Uncharacterized protein</fullName>
    </submittedName>
</protein>
<dbReference type="EMBL" id="MN739195">
    <property type="protein sequence ID" value="QHS93019.1"/>
    <property type="molecule type" value="Genomic_DNA"/>
</dbReference>
<sequence length="167" mass="18970">MQPLEIYWRFRELHPEEPIALASDSAAVLWVFSRTGRELEVVALTFSMTPEGSNKLEEMLSQTHYPLENQVMRARLPGEMNITVIPYTQPEDYVTINDILVTNLDTTITSEIEVRDLFTDQAEDLASDDPIVLNSLQASYDQVNDKLTILNQMALESPELNTESILP</sequence>